<dbReference type="Gene3D" id="3.90.245.10">
    <property type="entry name" value="Ribonucleoside hydrolase-like"/>
    <property type="match status" value="1"/>
</dbReference>
<keyword evidence="5" id="KW-1185">Reference proteome</keyword>
<dbReference type="InterPro" id="IPR023186">
    <property type="entry name" value="IUNH"/>
</dbReference>
<dbReference type="PANTHER" id="PTHR12304">
    <property type="entry name" value="INOSINE-URIDINE PREFERRING NUCLEOSIDE HYDROLASE"/>
    <property type="match status" value="1"/>
</dbReference>
<gene>
    <name evidence="4" type="ordered locus">CCNA_02698</name>
</gene>
<evidence type="ECO:0000256" key="2">
    <source>
        <dbReference type="ARBA" id="ARBA00023295"/>
    </source>
</evidence>
<accession>A0A0H3CBA8</accession>
<dbReference type="CDD" id="cd02650">
    <property type="entry name" value="nuc_hydro_CaPnhB"/>
    <property type="match status" value="1"/>
</dbReference>
<dbReference type="PANTHER" id="PTHR12304:SF4">
    <property type="entry name" value="URIDINE NUCLEOSIDASE"/>
    <property type="match status" value="1"/>
</dbReference>
<dbReference type="PATRIC" id="fig|565050.3.peg.2646"/>
<dbReference type="RefSeq" id="YP_002518071.1">
    <property type="nucleotide sequence ID" value="NC_011916.1"/>
</dbReference>
<dbReference type="AlphaFoldDB" id="A0A0H3CBA8"/>
<evidence type="ECO:0000313" key="4">
    <source>
        <dbReference type="EMBL" id="ACL96163.1"/>
    </source>
</evidence>
<sequence length="323" mass="33794">MTTPTKIIFDTDPGIDDAMALLFIEASPALDLIAVTTIFGNADIETTTRNALYLKDRFGLTAPVYKGTDKPLTRPRNPSPTFVHGVNGLGDVELTGLVPAQPEAKPAHQAIIDLARQYPGEVVLCAVGPLTNLALALQADPEVATLLKSVVIMGGAFGVAGKPGNVTPVAEANIWNDPEAADQVFTAPWNLTAVSLDVTTQVVMSPDYMDALAAGGSDACGFLNAISKPYAAFYGERDGVVGCCVHDAAAVAYVIDPSLFTVRRGSVRVVTEGIALGQTCQKAEGELFGPSAWDDQPIQAATVAVDGARLLTLYAQTMAAKYG</sequence>
<evidence type="ECO:0000256" key="1">
    <source>
        <dbReference type="ARBA" id="ARBA00022801"/>
    </source>
</evidence>
<name>A0A0H3CBA8_CAUVN</name>
<dbReference type="GO" id="GO:0008477">
    <property type="term" value="F:purine nucleosidase activity"/>
    <property type="evidence" value="ECO:0007669"/>
    <property type="project" value="UniProtKB-EC"/>
</dbReference>
<keyword evidence="2 4" id="KW-0326">Glycosidase</keyword>
<dbReference type="EMBL" id="CP001340">
    <property type="protein sequence ID" value="ACL96163.1"/>
    <property type="molecule type" value="Genomic_DNA"/>
</dbReference>
<dbReference type="GeneID" id="7332801"/>
<dbReference type="GO" id="GO:0006152">
    <property type="term" value="P:purine nucleoside catabolic process"/>
    <property type="evidence" value="ECO:0007669"/>
    <property type="project" value="TreeGrafter"/>
</dbReference>
<organism evidence="4 5">
    <name type="scientific">Caulobacter vibrioides (strain NA1000 / CB15N)</name>
    <name type="common">Caulobacter crescentus</name>
    <dbReference type="NCBI Taxonomy" id="565050"/>
    <lineage>
        <taxon>Bacteria</taxon>
        <taxon>Pseudomonadati</taxon>
        <taxon>Pseudomonadota</taxon>
        <taxon>Alphaproteobacteria</taxon>
        <taxon>Caulobacterales</taxon>
        <taxon>Caulobacteraceae</taxon>
        <taxon>Caulobacter</taxon>
    </lineage>
</organism>
<dbReference type="KEGG" id="ccs:CCNA_02698"/>
<dbReference type="EC" id="3.2.2.1" evidence="4"/>
<dbReference type="OrthoDB" id="9797882at2"/>
<reference evidence="4 5" key="1">
    <citation type="journal article" date="2010" name="J. Bacteriol.">
        <title>The genetic basis of laboratory adaptation in Caulobacter crescentus.</title>
        <authorList>
            <person name="Marks M.E."/>
            <person name="Castro-Rojas C.M."/>
            <person name="Teiling C."/>
            <person name="Du L."/>
            <person name="Kapatral V."/>
            <person name="Walunas T.L."/>
            <person name="Crosson S."/>
        </authorList>
    </citation>
    <scope>NUCLEOTIDE SEQUENCE [LARGE SCALE GENOMIC DNA]</scope>
    <source>
        <strain evidence="5">NA1000 / CB15N</strain>
    </source>
</reference>
<protein>
    <submittedName>
        <fullName evidence="4">Inosine-uridine nucleoside N-ribohydrolase</fullName>
        <ecNumber evidence="4">3.2.2.1</ecNumber>
    </submittedName>
</protein>
<feature type="domain" description="Inosine/uridine-preferring nucleoside hydrolase" evidence="3">
    <location>
        <begin position="7"/>
        <end position="309"/>
    </location>
</feature>
<dbReference type="SUPFAM" id="SSF53590">
    <property type="entry name" value="Nucleoside hydrolase"/>
    <property type="match status" value="1"/>
</dbReference>
<dbReference type="InterPro" id="IPR036452">
    <property type="entry name" value="Ribo_hydro-like"/>
</dbReference>
<dbReference type="HOGENOM" id="CLU_036838_2_1_5"/>
<dbReference type="GO" id="GO:0005829">
    <property type="term" value="C:cytosol"/>
    <property type="evidence" value="ECO:0007669"/>
    <property type="project" value="TreeGrafter"/>
</dbReference>
<keyword evidence="1 4" id="KW-0378">Hydrolase</keyword>
<dbReference type="SMR" id="A0A0H3CBA8"/>
<dbReference type="Proteomes" id="UP000001364">
    <property type="component" value="Chromosome"/>
</dbReference>
<dbReference type="InterPro" id="IPR001910">
    <property type="entry name" value="Inosine/uridine_hydrolase_dom"/>
</dbReference>
<dbReference type="PhylomeDB" id="A0A0H3CBA8"/>
<evidence type="ECO:0000259" key="3">
    <source>
        <dbReference type="Pfam" id="PF01156"/>
    </source>
</evidence>
<evidence type="ECO:0000313" key="5">
    <source>
        <dbReference type="Proteomes" id="UP000001364"/>
    </source>
</evidence>
<dbReference type="Pfam" id="PF01156">
    <property type="entry name" value="IU_nuc_hydro"/>
    <property type="match status" value="1"/>
</dbReference>
<dbReference type="RefSeq" id="WP_010920469.1">
    <property type="nucleotide sequence ID" value="NC_011916.1"/>
</dbReference>
<proteinExistence type="predicted"/>